<dbReference type="PANTHER" id="PTHR43441:SF12">
    <property type="entry name" value="RIBOSOMAL N-ACETYLTRANSFERASE YDAF-RELATED"/>
    <property type="match status" value="1"/>
</dbReference>
<dbReference type="Gene3D" id="3.40.630.30">
    <property type="match status" value="1"/>
</dbReference>
<dbReference type="EMBL" id="CP068053">
    <property type="protein sequence ID" value="QQT02400.1"/>
    <property type="molecule type" value="Genomic_DNA"/>
</dbReference>
<accession>A0A974NRB5</accession>
<dbReference type="InterPro" id="IPR016181">
    <property type="entry name" value="Acyl_CoA_acyltransferase"/>
</dbReference>
<protein>
    <submittedName>
        <fullName evidence="2">GNAT family N-acetyltransferase</fullName>
    </submittedName>
</protein>
<gene>
    <name evidence="2" type="ORF">I6J18_11510</name>
</gene>
<dbReference type="Proteomes" id="UP000595254">
    <property type="component" value="Chromosome"/>
</dbReference>
<evidence type="ECO:0000259" key="1">
    <source>
        <dbReference type="PROSITE" id="PS51186"/>
    </source>
</evidence>
<feature type="domain" description="N-acetyltransferase" evidence="1">
    <location>
        <begin position="10"/>
        <end position="178"/>
    </location>
</feature>
<name>A0A974NRB5_PERPY</name>
<evidence type="ECO:0000313" key="3">
    <source>
        <dbReference type="Proteomes" id="UP000595254"/>
    </source>
</evidence>
<dbReference type="AlphaFoldDB" id="A0A974NRB5"/>
<dbReference type="PANTHER" id="PTHR43441">
    <property type="entry name" value="RIBOSOMAL-PROTEIN-SERINE ACETYLTRANSFERASE"/>
    <property type="match status" value="1"/>
</dbReference>
<organism evidence="2 3">
    <name type="scientific">Peribacillus psychrosaccharolyticus</name>
    <name type="common">Bacillus psychrosaccharolyticus</name>
    <dbReference type="NCBI Taxonomy" id="1407"/>
    <lineage>
        <taxon>Bacteria</taxon>
        <taxon>Bacillati</taxon>
        <taxon>Bacillota</taxon>
        <taxon>Bacilli</taxon>
        <taxon>Bacillales</taxon>
        <taxon>Bacillaceae</taxon>
        <taxon>Peribacillus</taxon>
    </lineage>
</organism>
<dbReference type="Pfam" id="PF13302">
    <property type="entry name" value="Acetyltransf_3"/>
    <property type="match status" value="1"/>
</dbReference>
<dbReference type="InterPro" id="IPR051908">
    <property type="entry name" value="Ribosomal_N-acetyltransferase"/>
</dbReference>
<proteinExistence type="predicted"/>
<dbReference type="PROSITE" id="PS51186">
    <property type="entry name" value="GNAT"/>
    <property type="match status" value="1"/>
</dbReference>
<dbReference type="SUPFAM" id="SSF55729">
    <property type="entry name" value="Acyl-CoA N-acyltransferases (Nat)"/>
    <property type="match status" value="1"/>
</dbReference>
<dbReference type="GO" id="GO:0008999">
    <property type="term" value="F:protein-N-terminal-alanine acetyltransferase activity"/>
    <property type="evidence" value="ECO:0007669"/>
    <property type="project" value="TreeGrafter"/>
</dbReference>
<dbReference type="RefSeq" id="WP_040372491.1">
    <property type="nucleotide sequence ID" value="NZ_CP068053.1"/>
</dbReference>
<dbReference type="KEGG" id="ppsr:I6J18_11510"/>
<evidence type="ECO:0000313" key="2">
    <source>
        <dbReference type="EMBL" id="QQT02400.1"/>
    </source>
</evidence>
<dbReference type="GO" id="GO:1990189">
    <property type="term" value="F:protein N-terminal-serine acetyltransferase activity"/>
    <property type="evidence" value="ECO:0007669"/>
    <property type="project" value="TreeGrafter"/>
</dbReference>
<reference evidence="2 3" key="1">
    <citation type="submission" date="2021-01" db="EMBL/GenBank/DDBJ databases">
        <title>FDA dAtabase for Regulatory Grade micrObial Sequences (FDA-ARGOS): Supporting development and validation of Infectious Disease Dx tests.</title>
        <authorList>
            <person name="Nelson B."/>
            <person name="Plummer A."/>
            <person name="Tallon L."/>
            <person name="Sadzewicz L."/>
            <person name="Zhao X."/>
            <person name="Boylan J."/>
            <person name="Ott S."/>
            <person name="Bowen H."/>
            <person name="Vavikolanu K."/>
            <person name="Mehta A."/>
            <person name="Aluvathingal J."/>
            <person name="Nadendla S."/>
            <person name="Myers T."/>
            <person name="Yan Y."/>
            <person name="Sichtig H."/>
        </authorList>
    </citation>
    <scope>NUCLEOTIDE SEQUENCE [LARGE SCALE GENOMIC DNA]</scope>
    <source>
        <strain evidence="2 3">FDAARGOS_1161</strain>
    </source>
</reference>
<dbReference type="InterPro" id="IPR000182">
    <property type="entry name" value="GNAT_dom"/>
</dbReference>
<dbReference type="GO" id="GO:0005737">
    <property type="term" value="C:cytoplasm"/>
    <property type="evidence" value="ECO:0007669"/>
    <property type="project" value="TreeGrafter"/>
</dbReference>
<keyword evidence="3" id="KW-1185">Reference proteome</keyword>
<sequence length="185" mass="21178">MLLHKMTEDLSFRLFTLDDAEEVFTLINNSRTYLREYLGWVDNTTEVKDSENWIKTTLQGMVETGGFPTTVAIIYAGEIAGTIGLQGINRVNRSASIGYWLGEGFQGKGIMTKACSNLMDYGFNELKLNRISIEAAFSNEKSRAIPERLGFQEEGHIRQAEWLYNHYVDHVVYGMLAEEWNNYQK</sequence>